<feature type="region of interest" description="Disordered" evidence="1">
    <location>
        <begin position="125"/>
        <end position="157"/>
    </location>
</feature>
<evidence type="ECO:0000313" key="2">
    <source>
        <dbReference type="EMBL" id="KAK3790437.1"/>
    </source>
</evidence>
<organism evidence="2 3">
    <name type="scientific">Elysia crispata</name>
    <name type="common">lettuce slug</name>
    <dbReference type="NCBI Taxonomy" id="231223"/>
    <lineage>
        <taxon>Eukaryota</taxon>
        <taxon>Metazoa</taxon>
        <taxon>Spiralia</taxon>
        <taxon>Lophotrochozoa</taxon>
        <taxon>Mollusca</taxon>
        <taxon>Gastropoda</taxon>
        <taxon>Heterobranchia</taxon>
        <taxon>Euthyneura</taxon>
        <taxon>Panpulmonata</taxon>
        <taxon>Sacoglossa</taxon>
        <taxon>Placobranchoidea</taxon>
        <taxon>Plakobranchidae</taxon>
        <taxon>Elysia</taxon>
    </lineage>
</organism>
<dbReference type="AlphaFoldDB" id="A0AAE1APJ4"/>
<comment type="caution">
    <text evidence="2">The sequence shown here is derived from an EMBL/GenBank/DDBJ whole genome shotgun (WGS) entry which is preliminary data.</text>
</comment>
<sequence length="187" mass="21139">MQVRLTFSRQISRLSGKRTVKGDDTSIGRKKKGSTYLRLALPGRSQQTGGRLVQTHTKLTNRSAEMDLWKPFLNLILSQNLGRTSCFRSELQPSILHHPVPLAAKLMRAGDPDGLKRRWGQLHPKHSTSASLRHSPPTTCTAETTQTTWSRRDRRNDLDDPRWNAVNTVGVQGLVNKRRMLFSSGFI</sequence>
<dbReference type="Proteomes" id="UP001283361">
    <property type="component" value="Unassembled WGS sequence"/>
</dbReference>
<protein>
    <submittedName>
        <fullName evidence="2">Uncharacterized protein</fullName>
    </submittedName>
</protein>
<reference evidence="2" key="1">
    <citation type="journal article" date="2023" name="G3 (Bethesda)">
        <title>A reference genome for the long-term kleptoplast-retaining sea slug Elysia crispata morphotype clarki.</title>
        <authorList>
            <person name="Eastman K.E."/>
            <person name="Pendleton A.L."/>
            <person name="Shaikh M.A."/>
            <person name="Suttiyut T."/>
            <person name="Ogas R."/>
            <person name="Tomko P."/>
            <person name="Gavelis G."/>
            <person name="Widhalm J.R."/>
            <person name="Wisecaver J.H."/>
        </authorList>
    </citation>
    <scope>NUCLEOTIDE SEQUENCE</scope>
    <source>
        <strain evidence="2">ECLA1</strain>
    </source>
</reference>
<evidence type="ECO:0000313" key="3">
    <source>
        <dbReference type="Proteomes" id="UP001283361"/>
    </source>
</evidence>
<dbReference type="EMBL" id="JAWDGP010001540">
    <property type="protein sequence ID" value="KAK3790437.1"/>
    <property type="molecule type" value="Genomic_DNA"/>
</dbReference>
<name>A0AAE1APJ4_9GAST</name>
<feature type="compositionally biased region" description="Low complexity" evidence="1">
    <location>
        <begin position="138"/>
        <end position="148"/>
    </location>
</feature>
<proteinExistence type="predicted"/>
<evidence type="ECO:0000256" key="1">
    <source>
        <dbReference type="SAM" id="MobiDB-lite"/>
    </source>
</evidence>
<keyword evidence="3" id="KW-1185">Reference proteome</keyword>
<gene>
    <name evidence="2" type="ORF">RRG08_015906</name>
</gene>
<accession>A0AAE1APJ4</accession>